<evidence type="ECO:0000313" key="9">
    <source>
        <dbReference type="EMBL" id="SFV01877.1"/>
    </source>
</evidence>
<dbReference type="AlphaFoldDB" id="A0A1I7KWT5"/>
<feature type="domain" description="Fatty acid hydroxylase" evidence="8">
    <location>
        <begin position="96"/>
        <end position="229"/>
    </location>
</feature>
<dbReference type="GO" id="GO:0012505">
    <property type="term" value="C:endomembrane system"/>
    <property type="evidence" value="ECO:0007669"/>
    <property type="project" value="UniProtKB-SubCell"/>
</dbReference>
<organism evidence="9 10">
    <name type="scientific">Paenacidovorax caeni</name>
    <dbReference type="NCBI Taxonomy" id="343013"/>
    <lineage>
        <taxon>Bacteria</taxon>
        <taxon>Pseudomonadati</taxon>
        <taxon>Pseudomonadota</taxon>
        <taxon>Betaproteobacteria</taxon>
        <taxon>Burkholderiales</taxon>
        <taxon>Comamonadaceae</taxon>
        <taxon>Paenacidovorax</taxon>
    </lineage>
</organism>
<name>A0A1I7KWT5_9BURK</name>
<dbReference type="Proteomes" id="UP000183656">
    <property type="component" value="Unassembled WGS sequence"/>
</dbReference>
<dbReference type="PANTHER" id="PTHR21624:SF1">
    <property type="entry name" value="ALKYLGLYCEROL MONOOXYGENASE"/>
    <property type="match status" value="1"/>
</dbReference>
<dbReference type="InterPro" id="IPR051689">
    <property type="entry name" value="Sterol_desaturase/TMEM195"/>
</dbReference>
<dbReference type="GO" id="GO:0006643">
    <property type="term" value="P:membrane lipid metabolic process"/>
    <property type="evidence" value="ECO:0007669"/>
    <property type="project" value="TreeGrafter"/>
</dbReference>
<accession>A0A1I7KWT5</accession>
<dbReference type="Pfam" id="PF04116">
    <property type="entry name" value="FA_hydroxylase"/>
    <property type="match status" value="1"/>
</dbReference>
<evidence type="ECO:0000256" key="2">
    <source>
        <dbReference type="ARBA" id="ARBA00022692"/>
    </source>
</evidence>
<comment type="subcellular location">
    <subcellularLocation>
        <location evidence="1">Endomembrane system</location>
        <topology evidence="1">Multi-pass membrane protein</topology>
    </subcellularLocation>
</comment>
<keyword evidence="4" id="KW-0560">Oxidoreductase</keyword>
<proteinExistence type="predicted"/>
<feature type="transmembrane region" description="Helical" evidence="7">
    <location>
        <begin position="93"/>
        <end position="110"/>
    </location>
</feature>
<dbReference type="GO" id="GO:0008610">
    <property type="term" value="P:lipid biosynthetic process"/>
    <property type="evidence" value="ECO:0007669"/>
    <property type="project" value="InterPro"/>
</dbReference>
<evidence type="ECO:0000259" key="8">
    <source>
        <dbReference type="Pfam" id="PF04116"/>
    </source>
</evidence>
<protein>
    <submittedName>
        <fullName evidence="9">Sterol desaturase/sphingolipid hydroxylase, fatty acid hydroxylase superfamily</fullName>
    </submittedName>
</protein>
<dbReference type="GO" id="GO:0016020">
    <property type="term" value="C:membrane"/>
    <property type="evidence" value="ECO:0007669"/>
    <property type="project" value="GOC"/>
</dbReference>
<feature type="transmembrane region" description="Helical" evidence="7">
    <location>
        <begin position="393"/>
        <end position="410"/>
    </location>
</feature>
<dbReference type="STRING" id="343013.SAMN04489707_10854"/>
<dbReference type="GO" id="GO:0050479">
    <property type="term" value="F:glyceryl-ether monooxygenase activity"/>
    <property type="evidence" value="ECO:0007669"/>
    <property type="project" value="TreeGrafter"/>
</dbReference>
<reference evidence="9 10" key="1">
    <citation type="submission" date="2016-10" db="EMBL/GenBank/DDBJ databases">
        <authorList>
            <person name="de Groot N.N."/>
        </authorList>
    </citation>
    <scope>NUCLEOTIDE SEQUENCE [LARGE SCALE GENOMIC DNA]</scope>
    <source>
        <strain evidence="9 10">R-24608</strain>
    </source>
</reference>
<evidence type="ECO:0000256" key="1">
    <source>
        <dbReference type="ARBA" id="ARBA00004127"/>
    </source>
</evidence>
<sequence length="425" mass="47998">MTVPDTEALHNERDKTMNPIVYAIPVFMLTILLEAWVARRRGVAVYDIPDAITSLHHGLLSQVTNAFTKIATLGIYIAVYEAYRFTEWSMSSIPLWILALVLYDLCYYWAHRMYHEVNVMWASHVVHHSSEYYNLSTALRQTSTGALFGWVFYLPLAVLGIPWQMLVIVGLIDLLYQYWVHTELIGRMGVLDRILVTPSNHRVHHGQNDYCIDKNYGGILVLWDRLFGTFADERDDEKICYGIRKPLHSFSPIKGNLHYYADLWQMSRAAKGWRAKLGVWVAPPGGWTDEPIEHFEPRTFTRFDVQTPAPLRWYVALQSAVLVLFVSHFIGVAKGLDRGTAAVYALGILVTAVALGALLERFVWGKWLEQVRLLALGVSFAAVPQWFGFEAPLLLKGALLVLCVGSVVWLNRQAVAPANAVGVAA</sequence>
<feature type="transmembrane region" description="Helical" evidence="7">
    <location>
        <begin position="342"/>
        <end position="359"/>
    </location>
</feature>
<keyword evidence="6 7" id="KW-0472">Membrane</keyword>
<gene>
    <name evidence="9" type="ORF">SAMN04489707_10854</name>
</gene>
<keyword evidence="5" id="KW-0443">Lipid metabolism</keyword>
<keyword evidence="10" id="KW-1185">Reference proteome</keyword>
<keyword evidence="2 7" id="KW-0812">Transmembrane</keyword>
<dbReference type="PANTHER" id="PTHR21624">
    <property type="entry name" value="STEROL DESATURASE-RELATED PROTEIN"/>
    <property type="match status" value="1"/>
</dbReference>
<feature type="transmembrane region" description="Helical" evidence="7">
    <location>
        <begin position="311"/>
        <end position="330"/>
    </location>
</feature>
<evidence type="ECO:0000256" key="6">
    <source>
        <dbReference type="ARBA" id="ARBA00023136"/>
    </source>
</evidence>
<evidence type="ECO:0000256" key="7">
    <source>
        <dbReference type="SAM" id="Phobius"/>
    </source>
</evidence>
<evidence type="ECO:0000256" key="4">
    <source>
        <dbReference type="ARBA" id="ARBA00023002"/>
    </source>
</evidence>
<evidence type="ECO:0000313" key="10">
    <source>
        <dbReference type="Proteomes" id="UP000183656"/>
    </source>
</evidence>
<dbReference type="EMBL" id="FPBX01000085">
    <property type="protein sequence ID" value="SFV01877.1"/>
    <property type="molecule type" value="Genomic_DNA"/>
</dbReference>
<dbReference type="InterPro" id="IPR006694">
    <property type="entry name" value="Fatty_acid_hydroxylase"/>
</dbReference>
<dbReference type="GO" id="GO:0005506">
    <property type="term" value="F:iron ion binding"/>
    <property type="evidence" value="ECO:0007669"/>
    <property type="project" value="InterPro"/>
</dbReference>
<evidence type="ECO:0000256" key="3">
    <source>
        <dbReference type="ARBA" id="ARBA00022989"/>
    </source>
</evidence>
<feature type="transmembrane region" description="Helical" evidence="7">
    <location>
        <begin position="371"/>
        <end position="387"/>
    </location>
</feature>
<feature type="transmembrane region" description="Helical" evidence="7">
    <location>
        <begin position="150"/>
        <end position="176"/>
    </location>
</feature>
<evidence type="ECO:0000256" key="5">
    <source>
        <dbReference type="ARBA" id="ARBA00023098"/>
    </source>
</evidence>
<keyword evidence="3 7" id="KW-1133">Transmembrane helix</keyword>
<feature type="transmembrane region" description="Helical" evidence="7">
    <location>
        <begin position="20"/>
        <end position="38"/>
    </location>
</feature>